<dbReference type="Proteomes" id="UP000323000">
    <property type="component" value="Chromosome 4"/>
</dbReference>
<organism evidence="2 3">
    <name type="scientific">Acer yangbiense</name>
    <dbReference type="NCBI Taxonomy" id="1000413"/>
    <lineage>
        <taxon>Eukaryota</taxon>
        <taxon>Viridiplantae</taxon>
        <taxon>Streptophyta</taxon>
        <taxon>Embryophyta</taxon>
        <taxon>Tracheophyta</taxon>
        <taxon>Spermatophyta</taxon>
        <taxon>Magnoliopsida</taxon>
        <taxon>eudicotyledons</taxon>
        <taxon>Gunneridae</taxon>
        <taxon>Pentapetalae</taxon>
        <taxon>rosids</taxon>
        <taxon>malvids</taxon>
        <taxon>Sapindales</taxon>
        <taxon>Sapindaceae</taxon>
        <taxon>Hippocastanoideae</taxon>
        <taxon>Acereae</taxon>
        <taxon>Acer</taxon>
    </lineage>
</organism>
<feature type="compositionally biased region" description="Polar residues" evidence="1">
    <location>
        <begin position="63"/>
        <end position="78"/>
    </location>
</feature>
<evidence type="ECO:0000256" key="1">
    <source>
        <dbReference type="SAM" id="MobiDB-lite"/>
    </source>
</evidence>
<feature type="region of interest" description="Disordered" evidence="1">
    <location>
        <begin position="47"/>
        <end position="83"/>
    </location>
</feature>
<protein>
    <submittedName>
        <fullName evidence="2">Uncharacterized protein</fullName>
    </submittedName>
</protein>
<comment type="caution">
    <text evidence="2">The sequence shown here is derived from an EMBL/GenBank/DDBJ whole genome shotgun (WGS) entry which is preliminary data.</text>
</comment>
<sequence>MDLEIAKLYENLSLADEDVGIHEIPEEVQQDGVADVDRCLMGKVLSGKKPSLSSSSAPRMSMTTVQNNPRPIPSSSPGTYRADNGCSSVVVDLSSSRVSVPPSIAAAPSTHQMVTRSMTASNDPVLLRASGNGLIKKCQSHFHNTSKVKNRSQ</sequence>
<name>A0A5C7I1T1_9ROSI</name>
<dbReference type="EMBL" id="VAHF01000004">
    <property type="protein sequence ID" value="TXG63277.1"/>
    <property type="molecule type" value="Genomic_DNA"/>
</dbReference>
<evidence type="ECO:0000313" key="2">
    <source>
        <dbReference type="EMBL" id="TXG63277.1"/>
    </source>
</evidence>
<reference evidence="3" key="1">
    <citation type="journal article" date="2019" name="Gigascience">
        <title>De novo genome assembly of the endangered Acer yangbiense, a plant species with extremely small populations endemic to Yunnan Province, China.</title>
        <authorList>
            <person name="Yang J."/>
            <person name="Wariss H.M."/>
            <person name="Tao L."/>
            <person name="Zhang R."/>
            <person name="Yun Q."/>
            <person name="Hollingsworth P."/>
            <person name="Dao Z."/>
            <person name="Luo G."/>
            <person name="Guo H."/>
            <person name="Ma Y."/>
            <person name="Sun W."/>
        </authorList>
    </citation>
    <scope>NUCLEOTIDE SEQUENCE [LARGE SCALE GENOMIC DNA]</scope>
    <source>
        <strain evidence="3">cv. Malutang</strain>
    </source>
</reference>
<feature type="compositionally biased region" description="Low complexity" evidence="1">
    <location>
        <begin position="47"/>
        <end position="62"/>
    </location>
</feature>
<gene>
    <name evidence="2" type="ORF">EZV62_010271</name>
</gene>
<keyword evidence="3" id="KW-1185">Reference proteome</keyword>
<evidence type="ECO:0000313" key="3">
    <source>
        <dbReference type="Proteomes" id="UP000323000"/>
    </source>
</evidence>
<dbReference type="AlphaFoldDB" id="A0A5C7I1T1"/>
<accession>A0A5C7I1T1</accession>
<proteinExistence type="predicted"/>